<dbReference type="EMBL" id="STFF01000002">
    <property type="protein sequence ID" value="THU40254.1"/>
    <property type="molecule type" value="Genomic_DNA"/>
</dbReference>
<dbReference type="GO" id="GO:0140359">
    <property type="term" value="F:ABC-type transporter activity"/>
    <property type="evidence" value="ECO:0007669"/>
    <property type="project" value="InterPro"/>
</dbReference>
<name>A0A4S8I183_9BACT</name>
<dbReference type="RefSeq" id="WP_136577007.1">
    <property type="nucleotide sequence ID" value="NZ_STFF01000002.1"/>
</dbReference>
<comment type="caution">
    <text evidence="2">The sequence shown here is derived from an EMBL/GenBank/DDBJ whole genome shotgun (WGS) entry which is preliminary data.</text>
</comment>
<dbReference type="InterPro" id="IPR021913">
    <property type="entry name" value="DUF3526"/>
</dbReference>
<keyword evidence="1" id="KW-0472">Membrane</keyword>
<feature type="transmembrane region" description="Helical" evidence="1">
    <location>
        <begin position="12"/>
        <end position="32"/>
    </location>
</feature>
<dbReference type="AlphaFoldDB" id="A0A4S8I183"/>
<reference evidence="2 3" key="1">
    <citation type="submission" date="2019-04" db="EMBL/GenBank/DDBJ databases">
        <title>Niastella caeni sp. nov., isolated from activated sludge.</title>
        <authorList>
            <person name="Sheng M."/>
        </authorList>
    </citation>
    <scope>NUCLEOTIDE SEQUENCE [LARGE SCALE GENOMIC DNA]</scope>
    <source>
        <strain evidence="2 3">HX-2-15</strain>
    </source>
</reference>
<gene>
    <name evidence="2" type="ORF">FAM09_10320</name>
</gene>
<keyword evidence="1" id="KW-1133">Transmembrane helix</keyword>
<feature type="transmembrane region" description="Helical" evidence="1">
    <location>
        <begin position="421"/>
        <end position="443"/>
    </location>
</feature>
<organism evidence="2 3">
    <name type="scientific">Niastella caeni</name>
    <dbReference type="NCBI Taxonomy" id="2569763"/>
    <lineage>
        <taxon>Bacteria</taxon>
        <taxon>Pseudomonadati</taxon>
        <taxon>Bacteroidota</taxon>
        <taxon>Chitinophagia</taxon>
        <taxon>Chitinophagales</taxon>
        <taxon>Chitinophagaceae</taxon>
        <taxon>Niastella</taxon>
    </lineage>
</organism>
<feature type="transmembrane region" description="Helical" evidence="1">
    <location>
        <begin position="179"/>
        <end position="199"/>
    </location>
</feature>
<evidence type="ECO:0000313" key="3">
    <source>
        <dbReference type="Proteomes" id="UP000306918"/>
    </source>
</evidence>
<keyword evidence="3" id="KW-1185">Reference proteome</keyword>
<dbReference type="Pfam" id="PF12040">
    <property type="entry name" value="DUF3526"/>
    <property type="match status" value="1"/>
</dbReference>
<evidence type="ECO:0000256" key="1">
    <source>
        <dbReference type="SAM" id="Phobius"/>
    </source>
</evidence>
<protein>
    <submittedName>
        <fullName evidence="2">DUF3526 domain-containing protein</fullName>
    </submittedName>
</protein>
<proteinExistence type="predicted"/>
<feature type="transmembrane region" description="Helical" evidence="1">
    <location>
        <begin position="235"/>
        <end position="255"/>
    </location>
</feature>
<dbReference type="OrthoDB" id="6016419at2"/>
<accession>A0A4S8I183</accession>
<keyword evidence="1" id="KW-0812">Transmembrane</keyword>
<dbReference type="GO" id="GO:0005886">
    <property type="term" value="C:plasma membrane"/>
    <property type="evidence" value="ECO:0007669"/>
    <property type="project" value="UniProtKB-SubCell"/>
</dbReference>
<evidence type="ECO:0000313" key="2">
    <source>
        <dbReference type="EMBL" id="THU40254.1"/>
    </source>
</evidence>
<sequence>MYILLFRNFIRSRSVLVALMLFFTVGIISIIIGRQFLLKQEAAIESVTRFQQAHIERNTQFIKNDFGLLMYYLKFAYINKPAPIAALAIGQRDVNAAIQSFTIRGLEAQRYDTDLYNPYNLMTGNFDLSFVIVFLLPLLIIAFNFNLLSQEKESGTWPLVNVQANQPLGFILQKLSIRFVVVLSLLLSLLLLAKFIIGIPVDNAFAAYSIIAILYCIVWFGISFLIIAMQKNTSMNALLLLSAWAVFCLLIPGLVNNYITAKYAVPEAYSTLLKQRDGYHTKWDKNKDSTMQAFFSHYPEYRKYVWTKPAFNYLWFYAMQQLGDDEAREDSKAMQQKLVKRMLVSTRASLFFPVMHTQLQFSNIASAGLQQQLQYLDGTVYFHERLRHYFYPKVFGDSAVANEKWKMHVPEYFTADVRIRWLPLTLPLFIASLILYGAGVFVFKRNDLFK</sequence>
<dbReference type="PANTHER" id="PTHR43471">
    <property type="entry name" value="ABC TRANSPORTER PERMEASE"/>
    <property type="match status" value="1"/>
</dbReference>
<dbReference type="Proteomes" id="UP000306918">
    <property type="component" value="Unassembled WGS sequence"/>
</dbReference>
<feature type="transmembrane region" description="Helical" evidence="1">
    <location>
        <begin position="205"/>
        <end position="228"/>
    </location>
</feature>
<feature type="transmembrane region" description="Helical" evidence="1">
    <location>
        <begin position="128"/>
        <end position="148"/>
    </location>
</feature>